<dbReference type="Pfam" id="PF07992">
    <property type="entry name" value="Pyr_redox_2"/>
    <property type="match status" value="1"/>
</dbReference>
<dbReference type="InterPro" id="IPR004099">
    <property type="entry name" value="Pyr_nucl-diS_OxRdtase_dimer"/>
</dbReference>
<feature type="binding site" evidence="8">
    <location>
        <position position="213"/>
    </location>
    <ligand>
        <name>NAD(+)</name>
        <dbReference type="ChEBI" id="CHEBI:57540"/>
    </ligand>
</feature>
<dbReference type="InterPro" id="IPR023753">
    <property type="entry name" value="FAD/NAD-binding_dom"/>
</dbReference>
<keyword evidence="8" id="KW-0520">NAD</keyword>
<dbReference type="InterPro" id="IPR036188">
    <property type="entry name" value="FAD/NAD-bd_sf"/>
</dbReference>
<accession>A0A2A9E2R4</accession>
<dbReference type="InterPro" id="IPR016156">
    <property type="entry name" value="FAD/NAD-linked_Rdtase_dimer_sf"/>
</dbReference>
<feature type="binding site" evidence="8">
    <location>
        <position position="63"/>
    </location>
    <ligand>
        <name>FAD</name>
        <dbReference type="ChEBI" id="CHEBI:57692"/>
    </ligand>
</feature>
<organism evidence="13 14">
    <name type="scientific">Sanguibacter antarcticus</name>
    <dbReference type="NCBI Taxonomy" id="372484"/>
    <lineage>
        <taxon>Bacteria</taxon>
        <taxon>Bacillati</taxon>
        <taxon>Actinomycetota</taxon>
        <taxon>Actinomycetes</taxon>
        <taxon>Micrococcales</taxon>
        <taxon>Sanguibacteraceae</taxon>
        <taxon>Sanguibacter</taxon>
    </lineage>
</organism>
<evidence type="ECO:0000313" key="13">
    <source>
        <dbReference type="EMBL" id="PFG32871.1"/>
    </source>
</evidence>
<evidence type="ECO:0000256" key="6">
    <source>
        <dbReference type="ARBA" id="ARBA00023157"/>
    </source>
</evidence>
<dbReference type="OrthoDB" id="9800167at2"/>
<evidence type="ECO:0000256" key="10">
    <source>
        <dbReference type="RuleBase" id="RU003691"/>
    </source>
</evidence>
<sequence length="490" mass="50386">MTDQTTSTSSAQTDEPWDLVVVGGGTAGIVGAKTAARFGARVLLVERDRTGGDCLWTGCVPSKALLAAAAAAAAARTGGRFGVSAGPADVTVDFSQVMKHVHAAIQHIAPVDSIETLEASSVAVRTGTAVFTGVDSVEIEGERHTFRQALLATGAAPAVPPIPGLADVDYLTSDTVWDLDDLPAGLVILGGGTIGCELGQAFARLGSTVSVVEGAPRLLPREDPLASAAVAEALVADGVEIHTGSGVSSVETSGPGEGVLHLENGRQVPFARLLVAVGRAPRTADLGLSAAGVDIGARGFVVVDDHLRTTNPHIWAAGDLTGHPQLTHAASSHASLAVSNAILGLRRAVDLTALPRVTFTSPEVAAVGLASDRPGPGLRVIDWQDTHVDRAVAEGETSGFTRLVVDKRGHILGATIVGPRAGETLGEVTLAVAQGLTTRDLAGVTHAYPTYNDGPWNAVISDVQALLRRPAVQRAVGVLARGRRWWVGRK</sequence>
<dbReference type="PRINTS" id="PR00411">
    <property type="entry name" value="PNDRDTASEI"/>
</dbReference>
<keyword evidence="7 10" id="KW-0676">Redox-active center</keyword>
<keyword evidence="4" id="KW-0521">NADP</keyword>
<comment type="cofactor">
    <cofactor evidence="8">
        <name>FAD</name>
        <dbReference type="ChEBI" id="CHEBI:57692"/>
    </cofactor>
    <text evidence="8">Binds 1 FAD per subunit.</text>
</comment>
<evidence type="ECO:0000256" key="3">
    <source>
        <dbReference type="ARBA" id="ARBA00022827"/>
    </source>
</evidence>
<evidence type="ECO:0000313" key="14">
    <source>
        <dbReference type="Proteomes" id="UP000225548"/>
    </source>
</evidence>
<dbReference type="PANTHER" id="PTHR43014">
    <property type="entry name" value="MERCURIC REDUCTASE"/>
    <property type="match status" value="1"/>
</dbReference>
<feature type="binding site" evidence="8">
    <location>
        <begin position="190"/>
        <end position="197"/>
    </location>
    <ligand>
        <name>NAD(+)</name>
        <dbReference type="ChEBI" id="CHEBI:57540"/>
    </ligand>
</feature>
<evidence type="ECO:0000256" key="8">
    <source>
        <dbReference type="PIRSR" id="PIRSR000350-3"/>
    </source>
</evidence>
<feature type="domain" description="Pyridine nucleotide-disulphide oxidoreductase dimerisation" evidence="11">
    <location>
        <begin position="355"/>
        <end position="456"/>
    </location>
</feature>
<keyword evidence="13" id="KW-0670">Pyruvate</keyword>
<evidence type="ECO:0000259" key="11">
    <source>
        <dbReference type="Pfam" id="PF02852"/>
    </source>
</evidence>
<dbReference type="Pfam" id="PF02852">
    <property type="entry name" value="Pyr_redox_dim"/>
    <property type="match status" value="1"/>
</dbReference>
<proteinExistence type="inferred from homology"/>
<keyword evidence="14" id="KW-1185">Reference proteome</keyword>
<evidence type="ECO:0000256" key="9">
    <source>
        <dbReference type="PIRSR" id="PIRSR000350-4"/>
    </source>
</evidence>
<dbReference type="SUPFAM" id="SSF55424">
    <property type="entry name" value="FAD/NAD-linked reductases, dimerisation (C-terminal) domain"/>
    <property type="match status" value="1"/>
</dbReference>
<feature type="disulfide bond" description="Redox-active" evidence="9">
    <location>
        <begin position="54"/>
        <end position="59"/>
    </location>
</feature>
<comment type="similarity">
    <text evidence="1 10">Belongs to the class-I pyridine nucleotide-disulfide oxidoreductase family.</text>
</comment>
<keyword evidence="3 8" id="KW-0274">FAD</keyword>
<keyword evidence="6" id="KW-1015">Disulfide bond</keyword>
<dbReference type="InterPro" id="IPR012999">
    <property type="entry name" value="Pyr_OxRdtase_I_AS"/>
</dbReference>
<dbReference type="SUPFAM" id="SSF51905">
    <property type="entry name" value="FAD/NAD(P)-binding domain"/>
    <property type="match status" value="1"/>
</dbReference>
<dbReference type="PIRSF" id="PIRSF000350">
    <property type="entry name" value="Mercury_reductase_MerA"/>
    <property type="match status" value="1"/>
</dbReference>
<evidence type="ECO:0000256" key="4">
    <source>
        <dbReference type="ARBA" id="ARBA00022857"/>
    </source>
</evidence>
<feature type="binding site" evidence="8">
    <location>
        <position position="278"/>
    </location>
    <ligand>
        <name>NAD(+)</name>
        <dbReference type="ChEBI" id="CHEBI:57540"/>
    </ligand>
</feature>
<dbReference type="EMBL" id="PDJG01000001">
    <property type="protein sequence ID" value="PFG32871.1"/>
    <property type="molecule type" value="Genomic_DNA"/>
</dbReference>
<keyword evidence="2 10" id="KW-0285">Flavoprotein</keyword>
<keyword evidence="5 10" id="KW-0560">Oxidoreductase</keyword>
<feature type="binding site" evidence="8">
    <location>
        <position position="319"/>
    </location>
    <ligand>
        <name>FAD</name>
        <dbReference type="ChEBI" id="CHEBI:57692"/>
    </ligand>
</feature>
<name>A0A2A9E2R4_9MICO</name>
<protein>
    <submittedName>
        <fullName evidence="13">Pyruvate/2-oxoglutarate dehydrogenase complex dihydrolipoamide dehydrogenase (E3) component</fullName>
    </submittedName>
</protein>
<evidence type="ECO:0000256" key="1">
    <source>
        <dbReference type="ARBA" id="ARBA00007532"/>
    </source>
</evidence>
<dbReference type="PROSITE" id="PS00076">
    <property type="entry name" value="PYRIDINE_REDOX_1"/>
    <property type="match status" value="1"/>
</dbReference>
<dbReference type="RefSeq" id="WP_098454175.1">
    <property type="nucleotide sequence ID" value="NZ_PDJG01000001.1"/>
</dbReference>
<dbReference type="Proteomes" id="UP000225548">
    <property type="component" value="Unassembled WGS sequence"/>
</dbReference>
<dbReference type="Gene3D" id="3.30.390.30">
    <property type="match status" value="1"/>
</dbReference>
<evidence type="ECO:0000256" key="7">
    <source>
        <dbReference type="ARBA" id="ARBA00023284"/>
    </source>
</evidence>
<dbReference type="GO" id="GO:0050660">
    <property type="term" value="F:flavin adenine dinucleotide binding"/>
    <property type="evidence" value="ECO:0007669"/>
    <property type="project" value="TreeGrafter"/>
</dbReference>
<reference evidence="13 14" key="1">
    <citation type="submission" date="2017-10" db="EMBL/GenBank/DDBJ databases">
        <title>Sequencing the genomes of 1000 actinobacteria strains.</title>
        <authorList>
            <person name="Klenk H.-P."/>
        </authorList>
    </citation>
    <scope>NUCLEOTIDE SEQUENCE [LARGE SCALE GENOMIC DNA]</scope>
    <source>
        <strain evidence="13 14">DSM 18966</strain>
    </source>
</reference>
<dbReference type="InterPro" id="IPR001100">
    <property type="entry name" value="Pyr_nuc-diS_OxRdtase"/>
</dbReference>
<evidence type="ECO:0000256" key="2">
    <source>
        <dbReference type="ARBA" id="ARBA00022630"/>
    </source>
</evidence>
<dbReference type="PRINTS" id="PR00368">
    <property type="entry name" value="FADPNR"/>
</dbReference>
<dbReference type="GO" id="GO:0003955">
    <property type="term" value="F:NAD(P)H dehydrogenase (quinone) activity"/>
    <property type="evidence" value="ECO:0007669"/>
    <property type="project" value="TreeGrafter"/>
</dbReference>
<evidence type="ECO:0000256" key="5">
    <source>
        <dbReference type="ARBA" id="ARBA00023002"/>
    </source>
</evidence>
<dbReference type="AlphaFoldDB" id="A0A2A9E2R4"/>
<gene>
    <name evidence="13" type="ORF">ATL42_0723</name>
</gene>
<feature type="domain" description="FAD/NAD(P)-binding" evidence="12">
    <location>
        <begin position="18"/>
        <end position="334"/>
    </location>
</feature>
<keyword evidence="8" id="KW-0547">Nucleotide-binding</keyword>
<dbReference type="PANTHER" id="PTHR43014:SF2">
    <property type="entry name" value="MERCURIC REDUCTASE"/>
    <property type="match status" value="1"/>
</dbReference>
<dbReference type="GO" id="GO:0016668">
    <property type="term" value="F:oxidoreductase activity, acting on a sulfur group of donors, NAD(P) as acceptor"/>
    <property type="evidence" value="ECO:0007669"/>
    <property type="project" value="InterPro"/>
</dbReference>
<comment type="caution">
    <text evidence="13">The sequence shown here is derived from an EMBL/GenBank/DDBJ whole genome shotgun (WGS) entry which is preliminary data.</text>
</comment>
<evidence type="ECO:0000259" key="12">
    <source>
        <dbReference type="Pfam" id="PF07992"/>
    </source>
</evidence>
<dbReference type="Gene3D" id="3.50.50.60">
    <property type="entry name" value="FAD/NAD(P)-binding domain"/>
    <property type="match status" value="2"/>
</dbReference>